<dbReference type="EMBL" id="KB446543">
    <property type="protein sequence ID" value="EME40788.1"/>
    <property type="molecule type" value="Genomic_DNA"/>
</dbReference>
<evidence type="ECO:0000313" key="2">
    <source>
        <dbReference type="Proteomes" id="UP000016933"/>
    </source>
</evidence>
<reference evidence="1 2" key="2">
    <citation type="journal article" date="2012" name="PLoS Pathog.">
        <title>Diverse lifestyles and strategies of plant pathogenesis encoded in the genomes of eighteen Dothideomycetes fungi.</title>
        <authorList>
            <person name="Ohm R.A."/>
            <person name="Feau N."/>
            <person name="Henrissat B."/>
            <person name="Schoch C.L."/>
            <person name="Horwitz B.A."/>
            <person name="Barry K.W."/>
            <person name="Condon B.J."/>
            <person name="Copeland A.C."/>
            <person name="Dhillon B."/>
            <person name="Glaser F."/>
            <person name="Hesse C.N."/>
            <person name="Kosti I."/>
            <person name="LaButti K."/>
            <person name="Lindquist E.A."/>
            <person name="Lucas S."/>
            <person name="Salamov A.A."/>
            <person name="Bradshaw R.E."/>
            <person name="Ciuffetti L."/>
            <person name="Hamelin R.C."/>
            <person name="Kema G.H.J."/>
            <person name="Lawrence C."/>
            <person name="Scott J.A."/>
            <person name="Spatafora J.W."/>
            <person name="Turgeon B.G."/>
            <person name="de Wit P.J.G.M."/>
            <person name="Zhong S."/>
            <person name="Goodwin S.B."/>
            <person name="Grigoriev I.V."/>
        </authorList>
    </citation>
    <scope>NUCLEOTIDE SEQUENCE [LARGE SCALE GENOMIC DNA]</scope>
    <source>
        <strain evidence="2">NZE10 / CBS 128990</strain>
    </source>
</reference>
<accession>N1PDV7</accession>
<dbReference type="Proteomes" id="UP000016933">
    <property type="component" value="Unassembled WGS sequence"/>
</dbReference>
<dbReference type="AlphaFoldDB" id="N1PDV7"/>
<keyword evidence="2" id="KW-1185">Reference proteome</keyword>
<dbReference type="eggNOG" id="ENOG502TH3D">
    <property type="taxonomic scope" value="Eukaryota"/>
</dbReference>
<sequence length="255" mass="27783">MALLPRSYGAMICNGPFNGGTGVSLHEAKAHVVDFCASVAQASVGIDANQIATYKTSLGDSDMTISVTYHNTCDQDAHFVIDIDTCQQSLYRILEQCDSSSEGKLGHFGGNITNDCGIYDISTETKEVIRCGGNPYHDSMDLYTSAIDDAIYEYCNKTLTLSPSFENNDNFFQSVPSGQSYHNYVSGTLLVRIVTQFNNQGQAGCAVAAEFDTKGEECRRKLLIVRDQCGIEGGGLSENGENGCVLWTMWGQRLR</sequence>
<dbReference type="HOGENOM" id="CLU_1082453_0_0_1"/>
<reference evidence="2" key="1">
    <citation type="journal article" date="2012" name="PLoS Genet.">
        <title>The genomes of the fungal plant pathogens Cladosporium fulvum and Dothistroma septosporum reveal adaptation to different hosts and lifestyles but also signatures of common ancestry.</title>
        <authorList>
            <person name="de Wit P.J.G.M."/>
            <person name="van der Burgt A."/>
            <person name="Oekmen B."/>
            <person name="Stergiopoulos I."/>
            <person name="Abd-Elsalam K.A."/>
            <person name="Aerts A.L."/>
            <person name="Bahkali A.H."/>
            <person name="Beenen H.G."/>
            <person name="Chettri P."/>
            <person name="Cox M.P."/>
            <person name="Datema E."/>
            <person name="de Vries R.P."/>
            <person name="Dhillon B."/>
            <person name="Ganley A.R."/>
            <person name="Griffiths S.A."/>
            <person name="Guo Y."/>
            <person name="Hamelin R.C."/>
            <person name="Henrissat B."/>
            <person name="Kabir M.S."/>
            <person name="Jashni M.K."/>
            <person name="Kema G."/>
            <person name="Klaubauf S."/>
            <person name="Lapidus A."/>
            <person name="Levasseur A."/>
            <person name="Lindquist E."/>
            <person name="Mehrabi R."/>
            <person name="Ohm R.A."/>
            <person name="Owen T.J."/>
            <person name="Salamov A."/>
            <person name="Schwelm A."/>
            <person name="Schijlen E."/>
            <person name="Sun H."/>
            <person name="van den Burg H.A."/>
            <person name="van Ham R.C.H.J."/>
            <person name="Zhang S."/>
            <person name="Goodwin S.B."/>
            <person name="Grigoriev I.V."/>
            <person name="Collemare J."/>
            <person name="Bradshaw R.E."/>
        </authorList>
    </citation>
    <scope>NUCLEOTIDE SEQUENCE [LARGE SCALE GENOMIC DNA]</scope>
    <source>
        <strain evidence="2">NZE10 / CBS 128990</strain>
    </source>
</reference>
<organism evidence="1 2">
    <name type="scientific">Dothistroma septosporum (strain NZE10 / CBS 128990)</name>
    <name type="common">Red band needle blight fungus</name>
    <name type="synonym">Mycosphaerella pini</name>
    <dbReference type="NCBI Taxonomy" id="675120"/>
    <lineage>
        <taxon>Eukaryota</taxon>
        <taxon>Fungi</taxon>
        <taxon>Dikarya</taxon>
        <taxon>Ascomycota</taxon>
        <taxon>Pezizomycotina</taxon>
        <taxon>Dothideomycetes</taxon>
        <taxon>Dothideomycetidae</taxon>
        <taxon>Mycosphaerellales</taxon>
        <taxon>Mycosphaerellaceae</taxon>
        <taxon>Dothistroma</taxon>
    </lineage>
</organism>
<proteinExistence type="predicted"/>
<gene>
    <name evidence="1" type="ORF">DOTSEDRAFT_82331</name>
</gene>
<protein>
    <submittedName>
        <fullName evidence="1">Uncharacterized protein</fullName>
    </submittedName>
</protein>
<evidence type="ECO:0000313" key="1">
    <source>
        <dbReference type="EMBL" id="EME40788.1"/>
    </source>
</evidence>
<dbReference type="OrthoDB" id="3641180at2759"/>
<name>N1PDV7_DOTSN</name>
<dbReference type="OMA" id="AMICNGP"/>